<gene>
    <name evidence="1" type="ORF">CCMP2556_LOCUS11278</name>
</gene>
<dbReference type="InterPro" id="IPR028207">
    <property type="entry name" value="DNA_pol_B_palm_palm"/>
</dbReference>
<dbReference type="PANTHER" id="PTHR11276">
    <property type="entry name" value="DNA POLYMERASE TYPE-X FAMILY MEMBER"/>
    <property type="match status" value="1"/>
</dbReference>
<organism evidence="1 2">
    <name type="scientific">Durusdinium trenchii</name>
    <dbReference type="NCBI Taxonomy" id="1381693"/>
    <lineage>
        <taxon>Eukaryota</taxon>
        <taxon>Sar</taxon>
        <taxon>Alveolata</taxon>
        <taxon>Dinophyceae</taxon>
        <taxon>Suessiales</taxon>
        <taxon>Symbiodiniaceae</taxon>
        <taxon>Durusdinium</taxon>
    </lineage>
</organism>
<dbReference type="Proteomes" id="UP001642484">
    <property type="component" value="Unassembled WGS sequence"/>
</dbReference>
<dbReference type="SUPFAM" id="SSF81301">
    <property type="entry name" value="Nucleotidyltransferase"/>
    <property type="match status" value="1"/>
</dbReference>
<dbReference type="InterPro" id="IPR029398">
    <property type="entry name" value="PolB_thumb"/>
</dbReference>
<dbReference type="InterPro" id="IPR010996">
    <property type="entry name" value="HHH_MUS81"/>
</dbReference>
<name>A0ABP0JG91_9DINO</name>
<dbReference type="SMART" id="SM00483">
    <property type="entry name" value="POLXc"/>
    <property type="match status" value="1"/>
</dbReference>
<dbReference type="Gene3D" id="3.30.460.10">
    <property type="entry name" value="Beta Polymerase, domain 2"/>
    <property type="match status" value="1"/>
</dbReference>
<dbReference type="PRINTS" id="PR00870">
    <property type="entry name" value="DNAPOLXBETA"/>
</dbReference>
<evidence type="ECO:0000313" key="2">
    <source>
        <dbReference type="Proteomes" id="UP001642484"/>
    </source>
</evidence>
<dbReference type="SUPFAM" id="SSF81585">
    <property type="entry name" value="PsbU/PolX domain-like"/>
    <property type="match status" value="1"/>
</dbReference>
<dbReference type="InterPro" id="IPR027421">
    <property type="entry name" value="DNA_pol_lamdba_lyase_dom_sf"/>
</dbReference>
<accession>A0ABP0JG91</accession>
<dbReference type="SUPFAM" id="SSF47802">
    <property type="entry name" value="DNA polymerase beta, N-terminal domain-like"/>
    <property type="match status" value="1"/>
</dbReference>
<dbReference type="InterPro" id="IPR022312">
    <property type="entry name" value="DNA_pol_X"/>
</dbReference>
<protein>
    <submittedName>
        <fullName evidence="1">Uncharacterized protein</fullName>
    </submittedName>
</protein>
<comment type="caution">
    <text evidence="1">The sequence shown here is derived from an EMBL/GenBank/DDBJ whole genome shotgun (WGS) entry which is preliminary data.</text>
</comment>
<sequence length="504" mass="54670">MLATPQEVTAAALAHWEVEDDSGWHPCEQEVLQSLRVAGAGLKSLASCMVGSRLCELHLDARVEIDILTGKRRRLRITSPSEADVATAAVAQGGASELPDRPQPAREVAAIETAKPKKTLSRYFTKEKKEGSPSKLPKGPERSEAPVQSSFASDFAGSLADLGGPSSPSTSGAGVGDGDGDPKIGNEKIASIFEEMSVVQRLKRDRFRSQAYAKAAQALRALAEPIDSGAQAKAIKGIGAGMANRIDVILKTGELKELEELKLDSDVVALRELRSVHGIGAVSAAKLVERGIRSLAQLRDAVEKNQVHLDSAQALGLRHCEEFSKRIPQAEMKEHHKLLEQCCLKGHPDLLLTVCGSYRRGRPDCGDIDVLISHPDYTTAKKEANAGGKLLHGFVSTLKKAGYVTGDLAFGQTKFMGVCRLSRGHLHRRLDIRCMPEDQYHFGMLYFTGSAALSVKMRLKAIEMGLTLSEYGLENKTTGRKVIAHSEEEIFRALDMTYLAPSER</sequence>
<dbReference type="Pfam" id="PF14791">
    <property type="entry name" value="DNA_pol_B_thumb"/>
    <property type="match status" value="1"/>
</dbReference>
<keyword evidence="2" id="KW-1185">Reference proteome</keyword>
<dbReference type="InterPro" id="IPR037160">
    <property type="entry name" value="DNA_Pol_thumb_sf"/>
</dbReference>
<dbReference type="Gene3D" id="1.10.150.20">
    <property type="entry name" value="5' to 3' exonuclease, C-terminal subdomain"/>
    <property type="match status" value="1"/>
</dbReference>
<dbReference type="InterPro" id="IPR002008">
    <property type="entry name" value="DNA_pol_X_beta-like"/>
</dbReference>
<dbReference type="Pfam" id="PF10391">
    <property type="entry name" value="DNA_pol_lambd_f"/>
    <property type="match status" value="1"/>
</dbReference>
<dbReference type="Pfam" id="PF14716">
    <property type="entry name" value="HHH_8"/>
    <property type="match status" value="1"/>
</dbReference>
<dbReference type="Gene3D" id="1.10.150.110">
    <property type="entry name" value="DNA polymerase beta, N-terminal domain-like"/>
    <property type="match status" value="1"/>
</dbReference>
<dbReference type="PRINTS" id="PR00869">
    <property type="entry name" value="DNAPOLX"/>
</dbReference>
<dbReference type="InterPro" id="IPR043519">
    <property type="entry name" value="NT_sf"/>
</dbReference>
<dbReference type="PROSITE" id="PS00522">
    <property type="entry name" value="DNA_POLYMERASE_X"/>
    <property type="match status" value="1"/>
</dbReference>
<dbReference type="Gene3D" id="3.30.210.10">
    <property type="entry name" value="DNA polymerase, thumb domain"/>
    <property type="match status" value="1"/>
</dbReference>
<dbReference type="EMBL" id="CAXAMN010005358">
    <property type="protein sequence ID" value="CAK9013440.1"/>
    <property type="molecule type" value="Genomic_DNA"/>
</dbReference>
<dbReference type="PANTHER" id="PTHR11276:SF42">
    <property type="entry name" value="DNA POLYMERASE BETA"/>
    <property type="match status" value="1"/>
</dbReference>
<dbReference type="Pfam" id="PF14792">
    <property type="entry name" value="DNA_pol_B_palm"/>
    <property type="match status" value="1"/>
</dbReference>
<reference evidence="1 2" key="1">
    <citation type="submission" date="2024-02" db="EMBL/GenBank/DDBJ databases">
        <authorList>
            <person name="Chen Y."/>
            <person name="Shah S."/>
            <person name="Dougan E. K."/>
            <person name="Thang M."/>
            <person name="Chan C."/>
        </authorList>
    </citation>
    <scope>NUCLEOTIDE SEQUENCE [LARGE SCALE GENOMIC DNA]</scope>
</reference>
<dbReference type="InterPro" id="IPR002054">
    <property type="entry name" value="DNA-dir_DNA_pol_X"/>
</dbReference>
<dbReference type="InterPro" id="IPR019843">
    <property type="entry name" value="DNA_pol-X_BS"/>
</dbReference>
<proteinExistence type="predicted"/>
<dbReference type="CDD" id="cd00141">
    <property type="entry name" value="NT_POLXc"/>
    <property type="match status" value="1"/>
</dbReference>
<dbReference type="InterPro" id="IPR018944">
    <property type="entry name" value="DNA_pol_lambd_fingers_domain"/>
</dbReference>
<evidence type="ECO:0000313" key="1">
    <source>
        <dbReference type="EMBL" id="CAK9013440.1"/>
    </source>
</evidence>